<evidence type="ECO:0000313" key="6">
    <source>
        <dbReference type="EMBL" id="MCB5364397.1"/>
    </source>
</evidence>
<dbReference type="EMBL" id="JACDXW010000005">
    <property type="protein sequence ID" value="MCB5364397.1"/>
    <property type="molecule type" value="Genomic_DNA"/>
</dbReference>
<reference evidence="6 7" key="1">
    <citation type="submission" date="2020-07" db="EMBL/GenBank/DDBJ databases">
        <title>Pusillimonas sp. nov., isolated from poultry manure in Taiwan.</title>
        <authorList>
            <person name="Lin S.-Y."/>
            <person name="Tang Y.-S."/>
            <person name="Young C.-C."/>
        </authorList>
    </citation>
    <scope>NUCLEOTIDE SEQUENCE [LARGE SCALE GENOMIC DNA]</scope>
    <source>
        <strain evidence="6 7">CC-YST705</strain>
    </source>
</reference>
<dbReference type="Proteomes" id="UP000776983">
    <property type="component" value="Unassembled WGS sequence"/>
</dbReference>
<evidence type="ECO:0000256" key="2">
    <source>
        <dbReference type="ARBA" id="ARBA00022475"/>
    </source>
</evidence>
<organism evidence="6 7">
    <name type="scientific">Mesopusillimonas faecipullorum</name>
    <dbReference type="NCBI Taxonomy" id="2755040"/>
    <lineage>
        <taxon>Bacteria</taxon>
        <taxon>Pseudomonadati</taxon>
        <taxon>Pseudomonadota</taxon>
        <taxon>Betaproteobacteria</taxon>
        <taxon>Burkholderiales</taxon>
        <taxon>Alcaligenaceae</taxon>
        <taxon>Mesopusillimonas</taxon>
    </lineage>
</organism>
<dbReference type="InterPro" id="IPR017871">
    <property type="entry name" value="ABC_transporter-like_CS"/>
</dbReference>
<keyword evidence="7" id="KW-1185">Reference proteome</keyword>
<comment type="caution">
    <text evidence="6">The sequence shown here is derived from an EMBL/GenBank/DDBJ whole genome shotgun (WGS) entry which is preliminary data.</text>
</comment>
<dbReference type="SMART" id="SM00382">
    <property type="entry name" value="AAA"/>
    <property type="match status" value="1"/>
</dbReference>
<dbReference type="PROSITE" id="PS00211">
    <property type="entry name" value="ABC_TRANSPORTER_1"/>
    <property type="match status" value="1"/>
</dbReference>
<feature type="domain" description="ABC transporter" evidence="5">
    <location>
        <begin position="4"/>
        <end position="239"/>
    </location>
</feature>
<dbReference type="Pfam" id="PF00005">
    <property type="entry name" value="ABC_tran"/>
    <property type="match status" value="1"/>
</dbReference>
<dbReference type="PANTHER" id="PTHR45772:SF2">
    <property type="entry name" value="ABC TRANSPORTER ATP-BINDING PROTEIN"/>
    <property type="match status" value="1"/>
</dbReference>
<dbReference type="RefSeq" id="WP_226954808.1">
    <property type="nucleotide sequence ID" value="NZ_JACDXW010000005.1"/>
</dbReference>
<keyword evidence="2" id="KW-0472">Membrane</keyword>
<keyword evidence="2" id="KW-1003">Cell membrane</keyword>
<dbReference type="Gene3D" id="3.40.50.300">
    <property type="entry name" value="P-loop containing nucleotide triphosphate hydrolases"/>
    <property type="match status" value="1"/>
</dbReference>
<dbReference type="InterPro" id="IPR003439">
    <property type="entry name" value="ABC_transporter-like_ATP-bd"/>
</dbReference>
<dbReference type="GO" id="GO:0005524">
    <property type="term" value="F:ATP binding"/>
    <property type="evidence" value="ECO:0007669"/>
    <property type="project" value="UniProtKB-KW"/>
</dbReference>
<evidence type="ECO:0000313" key="7">
    <source>
        <dbReference type="Proteomes" id="UP000776983"/>
    </source>
</evidence>
<dbReference type="PROSITE" id="PS50893">
    <property type="entry name" value="ABC_TRANSPORTER_2"/>
    <property type="match status" value="1"/>
</dbReference>
<accession>A0ABS8CEY6</accession>
<dbReference type="InterPro" id="IPR051120">
    <property type="entry name" value="ABC_AA/LPS_Transport"/>
</dbReference>
<gene>
    <name evidence="6" type="ORF">H0484_11620</name>
</gene>
<dbReference type="SUPFAM" id="SSF52540">
    <property type="entry name" value="P-loop containing nucleoside triphosphate hydrolases"/>
    <property type="match status" value="1"/>
</dbReference>
<dbReference type="InterPro" id="IPR003593">
    <property type="entry name" value="AAA+_ATPase"/>
</dbReference>
<name>A0ABS8CEY6_9BURK</name>
<evidence type="ECO:0000256" key="3">
    <source>
        <dbReference type="ARBA" id="ARBA00022741"/>
    </source>
</evidence>
<dbReference type="PANTHER" id="PTHR45772">
    <property type="entry name" value="CONSERVED COMPONENT OF ABC TRANSPORTER FOR NATURAL AMINO ACIDS-RELATED"/>
    <property type="match status" value="1"/>
</dbReference>
<keyword evidence="3" id="KW-0547">Nucleotide-binding</keyword>
<proteinExistence type="predicted"/>
<keyword evidence="1" id="KW-0813">Transport</keyword>
<dbReference type="InterPro" id="IPR027417">
    <property type="entry name" value="P-loop_NTPase"/>
</dbReference>
<evidence type="ECO:0000256" key="1">
    <source>
        <dbReference type="ARBA" id="ARBA00022448"/>
    </source>
</evidence>
<evidence type="ECO:0000259" key="5">
    <source>
        <dbReference type="PROSITE" id="PS50893"/>
    </source>
</evidence>
<sequence length="241" mass="26255">MKRLQLQAVNMRFGPLHVTRDVSFDISTGERAAIIGPNGAGKTTLVNIIAGELHHTSGQILFDGEDVGTLSVAQRAQRGLVRTFQISRLFTGLTVEENVRVAALHRKQENKPSRDDIDTAVHAGMSKLQISHLAHKEVDSLSLGEKRLVELSLALTQSPSLLLLDEPAAGIPRSESRMVLDAVNALPSDLPVILIEHDMDLVFSWAKRIIVLAGGAVLKDGDPQLIAADEHVQRIYFGRGE</sequence>
<keyword evidence="4 6" id="KW-0067">ATP-binding</keyword>
<protein>
    <submittedName>
        <fullName evidence="6">ATP-binding cassette domain-containing protein</fullName>
    </submittedName>
</protein>
<evidence type="ECO:0000256" key="4">
    <source>
        <dbReference type="ARBA" id="ARBA00022840"/>
    </source>
</evidence>